<dbReference type="EMBL" id="BART01027507">
    <property type="protein sequence ID" value="GAG93912.1"/>
    <property type="molecule type" value="Genomic_DNA"/>
</dbReference>
<feature type="non-terminal residue" evidence="1">
    <location>
        <position position="1"/>
    </location>
</feature>
<gene>
    <name evidence="1" type="ORF">S01H4_48754</name>
</gene>
<name>X1CLN3_9ZZZZ</name>
<proteinExistence type="predicted"/>
<reference evidence="1" key="1">
    <citation type="journal article" date="2014" name="Front. Microbiol.">
        <title>High frequency of phylogenetically diverse reductive dehalogenase-homologous genes in deep subseafloor sedimentary metagenomes.</title>
        <authorList>
            <person name="Kawai M."/>
            <person name="Futagami T."/>
            <person name="Toyoda A."/>
            <person name="Takaki Y."/>
            <person name="Nishi S."/>
            <person name="Hori S."/>
            <person name="Arai W."/>
            <person name="Tsubouchi T."/>
            <person name="Morono Y."/>
            <person name="Uchiyama I."/>
            <person name="Ito T."/>
            <person name="Fujiyama A."/>
            <person name="Inagaki F."/>
            <person name="Takami H."/>
        </authorList>
    </citation>
    <scope>NUCLEOTIDE SEQUENCE</scope>
    <source>
        <strain evidence="1">Expedition CK06-06</strain>
    </source>
</reference>
<comment type="caution">
    <text evidence="1">The sequence shown here is derived from an EMBL/GenBank/DDBJ whole genome shotgun (WGS) entry which is preliminary data.</text>
</comment>
<evidence type="ECO:0000313" key="1">
    <source>
        <dbReference type="EMBL" id="GAG93912.1"/>
    </source>
</evidence>
<evidence type="ECO:0008006" key="2">
    <source>
        <dbReference type="Google" id="ProtNLM"/>
    </source>
</evidence>
<accession>X1CLN3</accession>
<protein>
    <recommendedName>
        <fullName evidence="2">Bacterial Ig-like domain-containing protein</fullName>
    </recommendedName>
</protein>
<sequence length="86" mass="9468">VFSGTDISNDVVSDILQINVTITDDLDCTLDVEFKNETTGAVVTSIDYTLIEISDNVWQIILDSSQLSDGYYDITLYAKDLAGNIK</sequence>
<dbReference type="InterPro" id="IPR013783">
    <property type="entry name" value="Ig-like_fold"/>
</dbReference>
<organism evidence="1">
    <name type="scientific">marine sediment metagenome</name>
    <dbReference type="NCBI Taxonomy" id="412755"/>
    <lineage>
        <taxon>unclassified sequences</taxon>
        <taxon>metagenomes</taxon>
        <taxon>ecological metagenomes</taxon>
    </lineage>
</organism>
<dbReference type="Gene3D" id="2.60.40.10">
    <property type="entry name" value="Immunoglobulins"/>
    <property type="match status" value="1"/>
</dbReference>
<dbReference type="AlphaFoldDB" id="X1CLN3"/>